<dbReference type="InterPro" id="IPR052537">
    <property type="entry name" value="Extradiol_RC_dioxygenase"/>
</dbReference>
<dbReference type="GO" id="GO:0051213">
    <property type="term" value="F:dioxygenase activity"/>
    <property type="evidence" value="ECO:0007669"/>
    <property type="project" value="UniProtKB-KW"/>
</dbReference>
<evidence type="ECO:0000313" key="3">
    <source>
        <dbReference type="Proteomes" id="UP000183894"/>
    </source>
</evidence>
<dbReference type="AlphaFoldDB" id="A0A1H7SEK7"/>
<name>A0A1H7SEK7_HALLR</name>
<proteinExistence type="predicted"/>
<dbReference type="RefSeq" id="WP_074795309.1">
    <property type="nucleotide sequence ID" value="NZ_FOAD01000007.1"/>
</dbReference>
<reference evidence="2 3" key="1">
    <citation type="submission" date="2016-10" db="EMBL/GenBank/DDBJ databases">
        <authorList>
            <person name="de Groot N.N."/>
        </authorList>
    </citation>
    <scope>NUCLEOTIDE SEQUENCE [LARGE SCALE GENOMIC DNA]</scope>
    <source>
        <strain evidence="2 3">CDM_5</strain>
    </source>
</reference>
<feature type="domain" description="VOC" evidence="1">
    <location>
        <begin position="26"/>
        <end position="151"/>
    </location>
</feature>
<protein>
    <submittedName>
        <fullName evidence="2">Catechol 2,3-dioxygenase</fullName>
    </submittedName>
</protein>
<dbReference type="PANTHER" id="PTHR36110:SF4">
    <property type="entry name" value="RING-CLEAVING DIOXYGENASE MHQA-RELATED"/>
    <property type="match status" value="1"/>
</dbReference>
<keyword evidence="2" id="KW-0223">Dioxygenase</keyword>
<dbReference type="PANTHER" id="PTHR36110">
    <property type="entry name" value="RING-CLEAVING DIOXYGENASE MHQE-RELATED"/>
    <property type="match status" value="1"/>
</dbReference>
<dbReference type="Pfam" id="PF00903">
    <property type="entry name" value="Glyoxalase"/>
    <property type="match status" value="1"/>
</dbReference>
<dbReference type="SUPFAM" id="SSF54593">
    <property type="entry name" value="Glyoxalase/Bleomycin resistance protein/Dihydroxybiphenyl dioxygenase"/>
    <property type="match status" value="1"/>
</dbReference>
<dbReference type="Proteomes" id="UP000183894">
    <property type="component" value="Unassembled WGS sequence"/>
</dbReference>
<keyword evidence="2" id="KW-0560">Oxidoreductase</keyword>
<dbReference type="EMBL" id="FOAD01000007">
    <property type="protein sequence ID" value="SEL71070.1"/>
    <property type="molecule type" value="Genomic_DNA"/>
</dbReference>
<dbReference type="InterPro" id="IPR029068">
    <property type="entry name" value="Glyas_Bleomycin-R_OHBP_Dase"/>
</dbReference>
<evidence type="ECO:0000259" key="1">
    <source>
        <dbReference type="PROSITE" id="PS51819"/>
    </source>
</evidence>
<accession>A0A1H7SEK7</accession>
<dbReference type="OrthoDB" id="210990at2157"/>
<organism evidence="2 3">
    <name type="scientific">Haloferax larsenii</name>
    <dbReference type="NCBI Taxonomy" id="302484"/>
    <lineage>
        <taxon>Archaea</taxon>
        <taxon>Methanobacteriati</taxon>
        <taxon>Methanobacteriota</taxon>
        <taxon>Stenosarchaea group</taxon>
        <taxon>Halobacteria</taxon>
        <taxon>Halobacteriales</taxon>
        <taxon>Haloferacaceae</taxon>
        <taxon>Haloferax</taxon>
    </lineage>
</organism>
<sequence>MIDEQAHSTDPLVTADLPTSAFHVTGMDHVSIIGSNVEDTIAFYRDVLGMPLVLKQPNLDAPNITHLFFDPGDGRMLTFFVKEGRESNTGRLRTPIGGVHHIAFRFDPERLEEIRAGLEAHSHNYNEFDRGIFHSLYTTDHNGLVIELATDKYEIPDDRRGEVLALAQQKRLQAGAAFAKGDHLEAALEELGLPVERKSLPDAQTGTGGLD</sequence>
<dbReference type="PROSITE" id="PS51819">
    <property type="entry name" value="VOC"/>
    <property type="match status" value="1"/>
</dbReference>
<dbReference type="InterPro" id="IPR004360">
    <property type="entry name" value="Glyas_Fos-R_dOase_dom"/>
</dbReference>
<gene>
    <name evidence="2" type="ORF">SAMN04488691_10750</name>
</gene>
<dbReference type="Gene3D" id="3.10.180.10">
    <property type="entry name" value="2,3-Dihydroxybiphenyl 1,2-Dioxygenase, domain 1"/>
    <property type="match status" value="1"/>
</dbReference>
<dbReference type="InterPro" id="IPR037523">
    <property type="entry name" value="VOC_core"/>
</dbReference>
<evidence type="ECO:0000313" key="2">
    <source>
        <dbReference type="EMBL" id="SEL71070.1"/>
    </source>
</evidence>